<gene>
    <name evidence="1" type="ORF">KK1_009863</name>
</gene>
<dbReference type="OMA" id="PTCEPES"/>
<keyword evidence="2" id="KW-1185">Reference proteome</keyword>
<protein>
    <submittedName>
        <fullName evidence="1">Uncharacterized protein</fullName>
    </submittedName>
</protein>
<dbReference type="EMBL" id="CM003605">
    <property type="protein sequence ID" value="KYP70640.1"/>
    <property type="molecule type" value="Genomic_DNA"/>
</dbReference>
<sequence>MEHVDVVLDNSIPCLEIKRVSLGLSIPTCEPESPASSNYWHFSHGGEHRVPP</sequence>
<accession>A0A151TUA9</accession>
<organism evidence="1 2">
    <name type="scientific">Cajanus cajan</name>
    <name type="common">Pigeon pea</name>
    <name type="synonym">Cajanus indicus</name>
    <dbReference type="NCBI Taxonomy" id="3821"/>
    <lineage>
        <taxon>Eukaryota</taxon>
        <taxon>Viridiplantae</taxon>
        <taxon>Streptophyta</taxon>
        <taxon>Embryophyta</taxon>
        <taxon>Tracheophyta</taxon>
        <taxon>Spermatophyta</taxon>
        <taxon>Magnoliopsida</taxon>
        <taxon>eudicotyledons</taxon>
        <taxon>Gunneridae</taxon>
        <taxon>Pentapetalae</taxon>
        <taxon>rosids</taxon>
        <taxon>fabids</taxon>
        <taxon>Fabales</taxon>
        <taxon>Fabaceae</taxon>
        <taxon>Papilionoideae</taxon>
        <taxon>50 kb inversion clade</taxon>
        <taxon>NPAAA clade</taxon>
        <taxon>indigoferoid/millettioid clade</taxon>
        <taxon>Phaseoleae</taxon>
        <taxon>Cajanus</taxon>
    </lineage>
</organism>
<name>A0A151TUA9_CAJCA</name>
<dbReference type="AlphaFoldDB" id="A0A151TUA9"/>
<proteinExistence type="predicted"/>
<dbReference type="Proteomes" id="UP000075243">
    <property type="component" value="Chromosome 3"/>
</dbReference>
<dbReference type="Gramene" id="C.cajan_09593.t">
    <property type="protein sequence ID" value="C.cajan_09593.t.cds1"/>
    <property type="gene ID" value="C.cajan_09593"/>
</dbReference>
<evidence type="ECO:0000313" key="2">
    <source>
        <dbReference type="Proteomes" id="UP000075243"/>
    </source>
</evidence>
<reference evidence="1 2" key="1">
    <citation type="journal article" date="2012" name="Nat. Biotechnol.">
        <title>Draft genome sequence of pigeonpea (Cajanus cajan), an orphan legume crop of resource-poor farmers.</title>
        <authorList>
            <person name="Varshney R.K."/>
            <person name="Chen W."/>
            <person name="Li Y."/>
            <person name="Bharti A.K."/>
            <person name="Saxena R.K."/>
            <person name="Schlueter J.A."/>
            <person name="Donoghue M.T."/>
            <person name="Azam S."/>
            <person name="Fan G."/>
            <person name="Whaley A.M."/>
            <person name="Farmer A.D."/>
            <person name="Sheridan J."/>
            <person name="Iwata A."/>
            <person name="Tuteja R."/>
            <person name="Penmetsa R.V."/>
            <person name="Wu W."/>
            <person name="Upadhyaya H.D."/>
            <person name="Yang S.P."/>
            <person name="Shah T."/>
            <person name="Saxena K.B."/>
            <person name="Michael T."/>
            <person name="McCombie W.R."/>
            <person name="Yang B."/>
            <person name="Zhang G."/>
            <person name="Yang H."/>
            <person name="Wang J."/>
            <person name="Spillane C."/>
            <person name="Cook D.R."/>
            <person name="May G.D."/>
            <person name="Xu X."/>
            <person name="Jackson S.A."/>
        </authorList>
    </citation>
    <scope>NUCLEOTIDE SEQUENCE [LARGE SCALE GENOMIC DNA]</scope>
    <source>
        <strain evidence="2">cv. Asha</strain>
    </source>
</reference>
<evidence type="ECO:0000313" key="1">
    <source>
        <dbReference type="EMBL" id="KYP70640.1"/>
    </source>
</evidence>